<name>A0A1Y3BS87_EURMA</name>
<dbReference type="AlphaFoldDB" id="A0A1Y3BS87"/>
<dbReference type="OrthoDB" id="5912067at2759"/>
<dbReference type="Proteomes" id="UP000194236">
    <property type="component" value="Unassembled WGS sequence"/>
</dbReference>
<keyword evidence="2" id="KW-1185">Reference proteome</keyword>
<sequence length="62" mass="7107">MPSEIPNFIIRAMNLYDNDDILALCYDAFIYLGDQVNVTMNKIDHNCIHVAEDIDSEQEKSS</sequence>
<feature type="non-terminal residue" evidence="1">
    <location>
        <position position="62"/>
    </location>
</feature>
<reference evidence="1 2" key="1">
    <citation type="submission" date="2017-03" db="EMBL/GenBank/DDBJ databases">
        <title>Genome Survey of Euroglyphus maynei.</title>
        <authorList>
            <person name="Arlian L.G."/>
            <person name="Morgan M.S."/>
            <person name="Rider S.D."/>
        </authorList>
    </citation>
    <scope>NUCLEOTIDE SEQUENCE [LARGE SCALE GENOMIC DNA]</scope>
    <source>
        <strain evidence="1">Arlian Lab</strain>
        <tissue evidence="1">Whole body</tissue>
    </source>
</reference>
<evidence type="ECO:0000313" key="2">
    <source>
        <dbReference type="Proteomes" id="UP000194236"/>
    </source>
</evidence>
<evidence type="ECO:0000313" key="1">
    <source>
        <dbReference type="EMBL" id="OTF82818.1"/>
    </source>
</evidence>
<accession>A0A1Y3BS87</accession>
<organism evidence="1 2">
    <name type="scientific">Euroglyphus maynei</name>
    <name type="common">Mayne's house dust mite</name>
    <dbReference type="NCBI Taxonomy" id="6958"/>
    <lineage>
        <taxon>Eukaryota</taxon>
        <taxon>Metazoa</taxon>
        <taxon>Ecdysozoa</taxon>
        <taxon>Arthropoda</taxon>
        <taxon>Chelicerata</taxon>
        <taxon>Arachnida</taxon>
        <taxon>Acari</taxon>
        <taxon>Acariformes</taxon>
        <taxon>Sarcoptiformes</taxon>
        <taxon>Astigmata</taxon>
        <taxon>Psoroptidia</taxon>
        <taxon>Analgoidea</taxon>
        <taxon>Pyroglyphidae</taxon>
        <taxon>Pyroglyphinae</taxon>
        <taxon>Euroglyphus</taxon>
    </lineage>
</organism>
<dbReference type="EMBL" id="MUJZ01006610">
    <property type="protein sequence ID" value="OTF82818.1"/>
    <property type="molecule type" value="Genomic_DNA"/>
</dbReference>
<comment type="caution">
    <text evidence="1">The sequence shown here is derived from an EMBL/GenBank/DDBJ whole genome shotgun (WGS) entry which is preliminary data.</text>
</comment>
<protein>
    <submittedName>
        <fullName evidence="1">Uncharacterized protein</fullName>
    </submittedName>
</protein>
<proteinExistence type="predicted"/>
<gene>
    <name evidence="1" type="ORF">BLA29_014812</name>
</gene>